<evidence type="ECO:0000256" key="2">
    <source>
        <dbReference type="ARBA" id="ARBA00022723"/>
    </source>
</evidence>
<dbReference type="Proteomes" id="UP000219602">
    <property type="component" value="Chromosome 9"/>
</dbReference>
<dbReference type="InterPro" id="IPR047198">
    <property type="entry name" value="DDP-like_NUDIX"/>
</dbReference>
<dbReference type="InterPro" id="IPR015797">
    <property type="entry name" value="NUDIX_hydrolase-like_dom_sf"/>
</dbReference>
<dbReference type="InterPro" id="IPR000086">
    <property type="entry name" value="NUDIX_hydrolase_dom"/>
</dbReference>
<reference evidence="7 8" key="1">
    <citation type="journal article" date="2016" name="Environ. Microbiol.">
        <title>Effector profiles distinguish formae speciales of Fusarium oxysporum.</title>
        <authorList>
            <person name="van Dam P."/>
            <person name="Fokkens L."/>
            <person name="Schmidt S.M."/>
            <person name="Linmans J.H."/>
            <person name="Kistler H.C."/>
            <person name="Ma L.J."/>
            <person name="Rep M."/>
        </authorList>
    </citation>
    <scope>NUCLEOTIDE SEQUENCE [LARGE SCALE GENOMIC DNA]</scope>
    <source>
        <strain evidence="7 8">Forc016</strain>
    </source>
</reference>
<dbReference type="GO" id="GO:0005634">
    <property type="term" value="C:nucleus"/>
    <property type="evidence" value="ECO:0007669"/>
    <property type="project" value="TreeGrafter"/>
</dbReference>
<dbReference type="STRING" id="327505.A0A2H3GNH3"/>
<dbReference type="GO" id="GO:0034431">
    <property type="term" value="F:bis(5'-adenosyl)-hexaphosphatase activity"/>
    <property type="evidence" value="ECO:0007669"/>
    <property type="project" value="TreeGrafter"/>
</dbReference>
<feature type="region of interest" description="Disordered" evidence="5">
    <location>
        <begin position="1"/>
        <end position="22"/>
    </location>
</feature>
<dbReference type="PROSITE" id="PS51462">
    <property type="entry name" value="NUDIX"/>
    <property type="match status" value="1"/>
</dbReference>
<dbReference type="SUPFAM" id="SSF55811">
    <property type="entry name" value="Nudix"/>
    <property type="match status" value="1"/>
</dbReference>
<protein>
    <recommendedName>
        <fullName evidence="6">Nudix hydrolase domain-containing protein</fullName>
    </recommendedName>
</protein>
<reference evidence="7 8" key="2">
    <citation type="journal article" date="2017" name="Sci. Rep.">
        <title>A mobile pathogenicity chromosome in Fusarium oxysporum for infection of multiple cucurbit species.</title>
        <authorList>
            <person name="van Dam P."/>
            <person name="Fokkens L."/>
            <person name="Ayukawa Y."/>
            <person name="van der Gragt M."/>
            <person name="Ter Horst A."/>
            <person name="Brankovics B."/>
            <person name="Houterman P.M."/>
            <person name="Arie T."/>
            <person name="Rep M."/>
        </authorList>
    </citation>
    <scope>NUCLEOTIDE SEQUENCE [LARGE SCALE GENOMIC DNA]</scope>
    <source>
        <strain evidence="7 8">Forc016</strain>
    </source>
</reference>
<dbReference type="EMBL" id="MABQ02000007">
    <property type="protein sequence ID" value="PCD31200.1"/>
    <property type="molecule type" value="Genomic_DNA"/>
</dbReference>
<dbReference type="GO" id="GO:0008486">
    <property type="term" value="F:diphosphoinositol-polyphosphate diphosphatase activity"/>
    <property type="evidence" value="ECO:0007669"/>
    <property type="project" value="TreeGrafter"/>
</dbReference>
<evidence type="ECO:0000313" key="7">
    <source>
        <dbReference type="EMBL" id="PCD31200.1"/>
    </source>
</evidence>
<evidence type="ECO:0000256" key="4">
    <source>
        <dbReference type="ARBA" id="ARBA00022842"/>
    </source>
</evidence>
<evidence type="ECO:0000256" key="3">
    <source>
        <dbReference type="ARBA" id="ARBA00022801"/>
    </source>
</evidence>
<organism evidence="7 8">
    <name type="scientific">Fusarium oxysporum f. sp. radicis-cucumerinum</name>
    <dbReference type="NCBI Taxonomy" id="327505"/>
    <lineage>
        <taxon>Eukaryota</taxon>
        <taxon>Fungi</taxon>
        <taxon>Dikarya</taxon>
        <taxon>Ascomycota</taxon>
        <taxon>Pezizomycotina</taxon>
        <taxon>Sordariomycetes</taxon>
        <taxon>Hypocreomycetidae</taxon>
        <taxon>Hypocreales</taxon>
        <taxon>Nectriaceae</taxon>
        <taxon>Fusarium</taxon>
        <taxon>Fusarium oxysporum species complex</taxon>
    </lineage>
</organism>
<dbReference type="Pfam" id="PF00293">
    <property type="entry name" value="NUDIX"/>
    <property type="match status" value="1"/>
</dbReference>
<keyword evidence="2" id="KW-0479">Metal-binding</keyword>
<dbReference type="PANTHER" id="PTHR12629">
    <property type="entry name" value="DIPHOSPHOINOSITOL POLYPHOSPHATE PHOSPHOHYDROLASE"/>
    <property type="match status" value="1"/>
</dbReference>
<evidence type="ECO:0000256" key="5">
    <source>
        <dbReference type="SAM" id="MobiDB-lite"/>
    </source>
</evidence>
<dbReference type="InterPro" id="IPR020084">
    <property type="entry name" value="NUDIX_hydrolase_CS"/>
</dbReference>
<dbReference type="GO" id="GO:0034432">
    <property type="term" value="F:bis(5'-adenosyl)-pentaphosphatase activity"/>
    <property type="evidence" value="ECO:0007669"/>
    <property type="project" value="TreeGrafter"/>
</dbReference>
<dbReference type="PROSITE" id="PS00893">
    <property type="entry name" value="NUDIX_BOX"/>
    <property type="match status" value="1"/>
</dbReference>
<evidence type="ECO:0000259" key="6">
    <source>
        <dbReference type="PROSITE" id="PS51462"/>
    </source>
</evidence>
<gene>
    <name evidence="7" type="ORF">AU210_010858</name>
</gene>
<dbReference type="GO" id="GO:0000298">
    <property type="term" value="F:endopolyphosphatase activity"/>
    <property type="evidence" value="ECO:0007669"/>
    <property type="project" value="TreeGrafter"/>
</dbReference>
<feature type="domain" description="Nudix hydrolase" evidence="6">
    <location>
        <begin position="105"/>
        <end position="234"/>
    </location>
</feature>
<name>A0A2H3GNH3_FUSOX</name>
<dbReference type="GO" id="GO:0046872">
    <property type="term" value="F:metal ion binding"/>
    <property type="evidence" value="ECO:0007669"/>
    <property type="project" value="UniProtKB-KW"/>
</dbReference>
<dbReference type="Gene3D" id="3.90.79.10">
    <property type="entry name" value="Nucleoside Triphosphate Pyrophosphohydrolase"/>
    <property type="match status" value="1"/>
</dbReference>
<sequence>MHTQQKSPTPIASLRTGATAHHPFTYESEELLGYRTVSPGKSRPKAHCKHYITAGEDPAFPLRVQSLSAVTSLLEGLSAERPVLPVPTRPPTKPNPLRCSYNTKGERLVAGIVPLTPDQNYVLLIQSTRRKGWVLPKGGWESDETCQEAAEREAWEEAGITVQITYDLGDIDEKRAPKSSKDRSRYHFFEGTVTSEYDDWPESHKRERQWFTFTQAWEALSTRPELQEALQRSTVNRQ</sequence>
<evidence type="ECO:0000313" key="8">
    <source>
        <dbReference type="Proteomes" id="UP000219602"/>
    </source>
</evidence>
<dbReference type="GO" id="GO:1901911">
    <property type="term" value="P:adenosine 5'-(hexahydrogen pentaphosphate) catabolic process"/>
    <property type="evidence" value="ECO:0007669"/>
    <property type="project" value="TreeGrafter"/>
</dbReference>
<comment type="caution">
    <text evidence="7">The sequence shown here is derived from an EMBL/GenBank/DDBJ whole genome shotgun (WGS) entry which is preliminary data.</text>
</comment>
<dbReference type="GO" id="GO:1901909">
    <property type="term" value="P:diadenosine hexaphosphate catabolic process"/>
    <property type="evidence" value="ECO:0007669"/>
    <property type="project" value="TreeGrafter"/>
</dbReference>
<accession>A0A2H3GNH3</accession>
<keyword evidence="3" id="KW-0378">Hydrolase</keyword>
<comment type="cofactor">
    <cofactor evidence="1">
        <name>Mg(2+)</name>
        <dbReference type="ChEBI" id="CHEBI:18420"/>
    </cofactor>
</comment>
<dbReference type="GO" id="GO:0071543">
    <property type="term" value="P:diphosphoinositol polyphosphate metabolic process"/>
    <property type="evidence" value="ECO:0007669"/>
    <property type="project" value="TreeGrafter"/>
</dbReference>
<dbReference type="PANTHER" id="PTHR12629:SF0">
    <property type="entry name" value="DIPHOSPHOINOSITOL-POLYPHOSPHATE DIPHOSPHATASE"/>
    <property type="match status" value="1"/>
</dbReference>
<dbReference type="GO" id="GO:1901907">
    <property type="term" value="P:diadenosine pentaphosphate catabolic process"/>
    <property type="evidence" value="ECO:0007669"/>
    <property type="project" value="TreeGrafter"/>
</dbReference>
<keyword evidence="4" id="KW-0460">Magnesium</keyword>
<dbReference type="AlphaFoldDB" id="A0A2H3GNH3"/>
<dbReference type="GO" id="GO:0005737">
    <property type="term" value="C:cytoplasm"/>
    <property type="evidence" value="ECO:0007669"/>
    <property type="project" value="TreeGrafter"/>
</dbReference>
<proteinExistence type="predicted"/>
<feature type="compositionally biased region" description="Polar residues" evidence="5">
    <location>
        <begin position="1"/>
        <end position="10"/>
    </location>
</feature>
<dbReference type="CDD" id="cd04666">
    <property type="entry name" value="NUDIX_DIPP2_like_Nudt4"/>
    <property type="match status" value="1"/>
</dbReference>
<evidence type="ECO:0000256" key="1">
    <source>
        <dbReference type="ARBA" id="ARBA00001946"/>
    </source>
</evidence>